<dbReference type="InterPro" id="IPR024311">
    <property type="entry name" value="Lipocalin-like"/>
</dbReference>
<dbReference type="RefSeq" id="WP_379837472.1">
    <property type="nucleotide sequence ID" value="NZ_JBHRYQ010000001.1"/>
</dbReference>
<keyword evidence="3" id="KW-1185">Reference proteome</keyword>
<evidence type="ECO:0000313" key="3">
    <source>
        <dbReference type="Proteomes" id="UP001595616"/>
    </source>
</evidence>
<reference evidence="3" key="1">
    <citation type="journal article" date="2019" name="Int. J. Syst. Evol. Microbiol.">
        <title>The Global Catalogue of Microorganisms (GCM) 10K type strain sequencing project: providing services to taxonomists for standard genome sequencing and annotation.</title>
        <authorList>
            <consortium name="The Broad Institute Genomics Platform"/>
            <consortium name="The Broad Institute Genome Sequencing Center for Infectious Disease"/>
            <person name="Wu L."/>
            <person name="Ma J."/>
        </authorList>
    </citation>
    <scope>NUCLEOTIDE SEQUENCE [LARGE SCALE GENOMIC DNA]</scope>
    <source>
        <strain evidence="3">CECT 7956</strain>
    </source>
</reference>
<gene>
    <name evidence="2" type="ORF">ACFOOI_09715</name>
</gene>
<sequence>MKSFTLVFFIVSTFLLSSCESNEVSEKDALVGTWQFVSTKMVAEIKDEPSQNVTLLMKEGKATVSFTQDGNVDFTADAKAKAEVESLGLDYKNFFDSNKGTYTLTNGMMAVKLTNPALDNLYKITYGTDNTLALEVDRPLYIASVRKQVEAQKDYLKAFGFTVEQVMAEIETSVIKFNLITRYKK</sequence>
<dbReference type="Proteomes" id="UP001595616">
    <property type="component" value="Unassembled WGS sequence"/>
</dbReference>
<comment type="caution">
    <text evidence="2">The sequence shown here is derived from an EMBL/GenBank/DDBJ whole genome shotgun (WGS) entry which is preliminary data.</text>
</comment>
<feature type="domain" description="Lipocalin-like" evidence="1">
    <location>
        <begin position="30"/>
        <end position="132"/>
    </location>
</feature>
<proteinExistence type="predicted"/>
<name>A0ABV7YUR8_9BACT</name>
<dbReference type="PROSITE" id="PS51257">
    <property type="entry name" value="PROKAR_LIPOPROTEIN"/>
    <property type="match status" value="1"/>
</dbReference>
<evidence type="ECO:0000259" key="1">
    <source>
        <dbReference type="Pfam" id="PF13648"/>
    </source>
</evidence>
<accession>A0ABV7YUR8</accession>
<dbReference type="Pfam" id="PF13648">
    <property type="entry name" value="Lipocalin_4"/>
    <property type="match status" value="1"/>
</dbReference>
<organism evidence="2 3">
    <name type="scientific">Lacihabitans lacunae</name>
    <dbReference type="NCBI Taxonomy" id="1028214"/>
    <lineage>
        <taxon>Bacteria</taxon>
        <taxon>Pseudomonadati</taxon>
        <taxon>Bacteroidota</taxon>
        <taxon>Cytophagia</taxon>
        <taxon>Cytophagales</taxon>
        <taxon>Leadbetterellaceae</taxon>
        <taxon>Lacihabitans</taxon>
    </lineage>
</organism>
<evidence type="ECO:0000313" key="2">
    <source>
        <dbReference type="EMBL" id="MFC3810929.1"/>
    </source>
</evidence>
<dbReference type="EMBL" id="JBHRYQ010000001">
    <property type="protein sequence ID" value="MFC3810929.1"/>
    <property type="molecule type" value="Genomic_DNA"/>
</dbReference>
<protein>
    <submittedName>
        <fullName evidence="2">Lipocalin family protein</fullName>
    </submittedName>
</protein>